<name>A0A6J4IBE9_9ACTN</name>
<evidence type="ECO:0000256" key="1">
    <source>
        <dbReference type="SAM" id="MobiDB-lite"/>
    </source>
</evidence>
<dbReference type="AlphaFoldDB" id="A0A6J4IBE9"/>
<feature type="region of interest" description="Disordered" evidence="1">
    <location>
        <begin position="1"/>
        <end position="20"/>
    </location>
</feature>
<accession>A0A6J4IBE9</accession>
<organism evidence="2">
    <name type="scientific">uncultured Blastococcus sp</name>
    <dbReference type="NCBI Taxonomy" id="217144"/>
    <lineage>
        <taxon>Bacteria</taxon>
        <taxon>Bacillati</taxon>
        <taxon>Actinomycetota</taxon>
        <taxon>Actinomycetes</taxon>
        <taxon>Geodermatophilales</taxon>
        <taxon>Geodermatophilaceae</taxon>
        <taxon>Blastococcus</taxon>
        <taxon>environmental samples</taxon>
    </lineage>
</organism>
<protein>
    <submittedName>
        <fullName evidence="2">Uncharacterized protein</fullName>
    </submittedName>
</protein>
<evidence type="ECO:0000313" key="2">
    <source>
        <dbReference type="EMBL" id="CAA9246582.1"/>
    </source>
</evidence>
<gene>
    <name evidence="2" type="ORF">AVDCRST_MAG57-1821</name>
</gene>
<sequence>GRQGPAGSCAPPPGRARQHLRRGVAALRLAPGAGDDRPPVAHRGHWLHQRAARPRAGAGARRPGEPGAAGGGAARDRRSAGQHRHRSAPAARPQPGRGL</sequence>
<proteinExistence type="predicted"/>
<feature type="compositionally biased region" description="Basic residues" evidence="1">
    <location>
        <begin position="40"/>
        <end position="53"/>
    </location>
</feature>
<feature type="region of interest" description="Disordered" evidence="1">
    <location>
        <begin position="29"/>
        <end position="99"/>
    </location>
</feature>
<reference evidence="2" key="1">
    <citation type="submission" date="2020-02" db="EMBL/GenBank/DDBJ databases">
        <authorList>
            <person name="Meier V. D."/>
        </authorList>
    </citation>
    <scope>NUCLEOTIDE SEQUENCE</scope>
    <source>
        <strain evidence="2">AVDCRST_MAG57</strain>
    </source>
</reference>
<feature type="non-terminal residue" evidence="2">
    <location>
        <position position="1"/>
    </location>
</feature>
<feature type="non-terminal residue" evidence="2">
    <location>
        <position position="99"/>
    </location>
</feature>
<dbReference type="EMBL" id="CADCTI010000159">
    <property type="protein sequence ID" value="CAA9246582.1"/>
    <property type="molecule type" value="Genomic_DNA"/>
</dbReference>